<dbReference type="KEGG" id="mis:MICPUN_61519"/>
<dbReference type="GeneID" id="8246562"/>
<dbReference type="Proteomes" id="UP000002009">
    <property type="component" value="Chromosome 9"/>
</dbReference>
<feature type="compositionally biased region" description="Acidic residues" evidence="1">
    <location>
        <begin position="164"/>
        <end position="177"/>
    </location>
</feature>
<sequence length="394" mass="42998">MARTAGLLSRNWRPAAPGLLDVTENDIRDMKLAELRAVAKRAGLHPSWHAAKKSDLARELVSKRREHAAFVRAVESHGFSAAARRGAEEIKGAFKKGAKGRAVGKERGFGGDSDSSQTLLRRAMRACVHIVPSGSGVRCGPRGSYVLTCAHCVAWDGEGDDWGEESYYDPAGDDEVDGTGNGNGGSRYAVGSTTQRAGRMVTIVDARGVHAGAVCVYHCDKMDLALLRIVDEQGRLEPKAAVGAGCFEWDGSERKFVGVAREPRPELARANTRVVCIGNPFDVDLECPEGETPRPMGFTPFWVSAGVLQGRLLTWKESAAKENLGRQRHSCWTYWGHSGAPLLRPVFHDDPNGDENSMQVEVVGIHNSWDDTNGQRHAVSLEDIQQFTEADRRR</sequence>
<accession>C1ECS1</accession>
<dbReference type="Pfam" id="PF13365">
    <property type="entry name" value="Trypsin_2"/>
    <property type="match status" value="1"/>
</dbReference>
<reference evidence="2 3" key="1">
    <citation type="journal article" date="2009" name="Science">
        <title>Green evolution and dynamic adaptations revealed by genomes of the marine picoeukaryotes Micromonas.</title>
        <authorList>
            <person name="Worden A.Z."/>
            <person name="Lee J.H."/>
            <person name="Mock T."/>
            <person name="Rouze P."/>
            <person name="Simmons M.P."/>
            <person name="Aerts A.L."/>
            <person name="Allen A.E."/>
            <person name="Cuvelier M.L."/>
            <person name="Derelle E."/>
            <person name="Everett M.V."/>
            <person name="Foulon E."/>
            <person name="Grimwood J."/>
            <person name="Gundlach H."/>
            <person name="Henrissat B."/>
            <person name="Napoli C."/>
            <person name="McDonald S.M."/>
            <person name="Parker M.S."/>
            <person name="Rombauts S."/>
            <person name="Salamov A."/>
            <person name="Von Dassow P."/>
            <person name="Badger J.H."/>
            <person name="Coutinho P.M."/>
            <person name="Demir E."/>
            <person name="Dubchak I."/>
            <person name="Gentemann C."/>
            <person name="Eikrem W."/>
            <person name="Gready J.E."/>
            <person name="John U."/>
            <person name="Lanier W."/>
            <person name="Lindquist E.A."/>
            <person name="Lucas S."/>
            <person name="Mayer K.F."/>
            <person name="Moreau H."/>
            <person name="Not F."/>
            <person name="Otillar R."/>
            <person name="Panaud O."/>
            <person name="Pangilinan J."/>
            <person name="Paulsen I."/>
            <person name="Piegu B."/>
            <person name="Poliakov A."/>
            <person name="Robbens S."/>
            <person name="Schmutz J."/>
            <person name="Toulza E."/>
            <person name="Wyss T."/>
            <person name="Zelensky A."/>
            <person name="Zhou K."/>
            <person name="Armbrust E.V."/>
            <person name="Bhattacharya D."/>
            <person name="Goodenough U.W."/>
            <person name="Van de Peer Y."/>
            <person name="Grigoriev I.V."/>
        </authorList>
    </citation>
    <scope>NUCLEOTIDE SEQUENCE [LARGE SCALE GENOMIC DNA]</scope>
    <source>
        <strain evidence="3">RCC299 / NOUM17</strain>
    </source>
</reference>
<organism evidence="2 3">
    <name type="scientific">Micromonas commoda (strain RCC299 / NOUM17 / CCMP2709)</name>
    <name type="common">Picoplanktonic green alga</name>
    <dbReference type="NCBI Taxonomy" id="296587"/>
    <lineage>
        <taxon>Eukaryota</taxon>
        <taxon>Viridiplantae</taxon>
        <taxon>Chlorophyta</taxon>
        <taxon>Mamiellophyceae</taxon>
        <taxon>Mamiellales</taxon>
        <taxon>Mamiellaceae</taxon>
        <taxon>Micromonas</taxon>
    </lineage>
</organism>
<dbReference type="OrthoDB" id="4217619at2759"/>
<protein>
    <submittedName>
        <fullName evidence="2">Uncharacterized protein</fullName>
    </submittedName>
</protein>
<dbReference type="SUPFAM" id="SSF50494">
    <property type="entry name" value="Trypsin-like serine proteases"/>
    <property type="match status" value="1"/>
</dbReference>
<dbReference type="EMBL" id="CP001329">
    <property type="protein sequence ID" value="ACO65629.1"/>
    <property type="molecule type" value="Genomic_DNA"/>
</dbReference>
<gene>
    <name evidence="2" type="ORF">MICPUN_61519</name>
</gene>
<proteinExistence type="predicted"/>
<dbReference type="STRING" id="296587.C1ECS1"/>
<name>C1ECS1_MICCC</name>
<feature type="region of interest" description="Disordered" evidence="1">
    <location>
        <begin position="164"/>
        <end position="191"/>
    </location>
</feature>
<dbReference type="InterPro" id="IPR009003">
    <property type="entry name" value="Peptidase_S1_PA"/>
</dbReference>
<evidence type="ECO:0000313" key="3">
    <source>
        <dbReference type="Proteomes" id="UP000002009"/>
    </source>
</evidence>
<dbReference type="RefSeq" id="XP_002504371.1">
    <property type="nucleotide sequence ID" value="XM_002504325.1"/>
</dbReference>
<dbReference type="OMA" id="ECVHADE"/>
<evidence type="ECO:0000313" key="2">
    <source>
        <dbReference type="EMBL" id="ACO65629.1"/>
    </source>
</evidence>
<evidence type="ECO:0000256" key="1">
    <source>
        <dbReference type="SAM" id="MobiDB-lite"/>
    </source>
</evidence>
<keyword evidence="3" id="KW-1185">Reference proteome</keyword>
<dbReference type="InParanoid" id="C1ECS1"/>
<dbReference type="AlphaFoldDB" id="C1ECS1"/>